<dbReference type="EMBL" id="ML978226">
    <property type="protein sequence ID" value="KAF2027456.1"/>
    <property type="molecule type" value="Genomic_DNA"/>
</dbReference>
<evidence type="ECO:0000313" key="4">
    <source>
        <dbReference type="Proteomes" id="UP000799777"/>
    </source>
</evidence>
<keyword evidence="2" id="KW-1133">Transmembrane helix</keyword>
<accession>A0A9P4H6B0</accession>
<reference evidence="3" key="1">
    <citation type="journal article" date="2020" name="Stud. Mycol.">
        <title>101 Dothideomycetes genomes: a test case for predicting lifestyles and emergence of pathogens.</title>
        <authorList>
            <person name="Haridas S."/>
            <person name="Albert R."/>
            <person name="Binder M."/>
            <person name="Bloem J."/>
            <person name="Labutti K."/>
            <person name="Salamov A."/>
            <person name="Andreopoulos B."/>
            <person name="Baker S."/>
            <person name="Barry K."/>
            <person name="Bills G."/>
            <person name="Bluhm B."/>
            <person name="Cannon C."/>
            <person name="Castanera R."/>
            <person name="Culley D."/>
            <person name="Daum C."/>
            <person name="Ezra D."/>
            <person name="Gonzalez J."/>
            <person name="Henrissat B."/>
            <person name="Kuo A."/>
            <person name="Liang C."/>
            <person name="Lipzen A."/>
            <person name="Lutzoni F."/>
            <person name="Magnuson J."/>
            <person name="Mondo S."/>
            <person name="Nolan M."/>
            <person name="Ohm R."/>
            <person name="Pangilinan J."/>
            <person name="Park H.-J."/>
            <person name="Ramirez L."/>
            <person name="Alfaro M."/>
            <person name="Sun H."/>
            <person name="Tritt A."/>
            <person name="Yoshinaga Y."/>
            <person name="Zwiers L.-H."/>
            <person name="Turgeon B."/>
            <person name="Goodwin S."/>
            <person name="Spatafora J."/>
            <person name="Crous P."/>
            <person name="Grigoriev I."/>
        </authorList>
    </citation>
    <scope>NUCLEOTIDE SEQUENCE</scope>
    <source>
        <strain evidence="3">CBS 110217</strain>
    </source>
</reference>
<dbReference type="AlphaFoldDB" id="A0A9P4H6B0"/>
<dbReference type="PROSITE" id="PS51257">
    <property type="entry name" value="PROKAR_LIPOPROTEIN"/>
    <property type="match status" value="1"/>
</dbReference>
<keyword evidence="2" id="KW-0812">Transmembrane</keyword>
<organism evidence="3 4">
    <name type="scientific">Setomelanomma holmii</name>
    <dbReference type="NCBI Taxonomy" id="210430"/>
    <lineage>
        <taxon>Eukaryota</taxon>
        <taxon>Fungi</taxon>
        <taxon>Dikarya</taxon>
        <taxon>Ascomycota</taxon>
        <taxon>Pezizomycotina</taxon>
        <taxon>Dothideomycetes</taxon>
        <taxon>Pleosporomycetidae</taxon>
        <taxon>Pleosporales</taxon>
        <taxon>Pleosporineae</taxon>
        <taxon>Phaeosphaeriaceae</taxon>
        <taxon>Setomelanomma</taxon>
    </lineage>
</organism>
<gene>
    <name evidence="3" type="ORF">EK21DRAFT_91498</name>
</gene>
<protein>
    <submittedName>
        <fullName evidence="3">Uncharacterized protein</fullName>
    </submittedName>
</protein>
<keyword evidence="4" id="KW-1185">Reference proteome</keyword>
<sequence length="178" mass="19917">MEDVSYRRGRERVYSMLSMSAFSFGCGTLCNLILFLIFPHEVLGSNPWAWFLYLSLQGCFSMYITIRVLECLVKRSAQRWANEDMTKDEKSTEHDIEKAVPLGEKVGFHDPISPVQVQKTLDTPDNVRDASIFTPEDTSDGARSSSDNMQPIHGDDEFAHYTASATTAGSDEDGTCSK</sequence>
<name>A0A9P4H6B0_9PLEO</name>
<evidence type="ECO:0000256" key="2">
    <source>
        <dbReference type="SAM" id="Phobius"/>
    </source>
</evidence>
<feature type="transmembrane region" description="Helical" evidence="2">
    <location>
        <begin position="50"/>
        <end position="69"/>
    </location>
</feature>
<evidence type="ECO:0000313" key="3">
    <source>
        <dbReference type="EMBL" id="KAF2027456.1"/>
    </source>
</evidence>
<feature type="transmembrane region" description="Helical" evidence="2">
    <location>
        <begin position="12"/>
        <end position="38"/>
    </location>
</feature>
<proteinExistence type="predicted"/>
<comment type="caution">
    <text evidence="3">The sequence shown here is derived from an EMBL/GenBank/DDBJ whole genome shotgun (WGS) entry which is preliminary data.</text>
</comment>
<evidence type="ECO:0000256" key="1">
    <source>
        <dbReference type="SAM" id="MobiDB-lite"/>
    </source>
</evidence>
<feature type="region of interest" description="Disordered" evidence="1">
    <location>
        <begin position="126"/>
        <end position="178"/>
    </location>
</feature>
<dbReference type="Proteomes" id="UP000799777">
    <property type="component" value="Unassembled WGS sequence"/>
</dbReference>
<keyword evidence="2" id="KW-0472">Membrane</keyword>